<dbReference type="GeneID" id="108619624"/>
<dbReference type="InterPro" id="IPR006578">
    <property type="entry name" value="MADF-dom"/>
</dbReference>
<evidence type="ECO:0000313" key="3">
    <source>
        <dbReference type="Proteomes" id="UP000694904"/>
    </source>
</evidence>
<dbReference type="PANTHER" id="PTHR21505:SF12">
    <property type="entry name" value="MADF DOMAIN-CONTAINING PROTEIN-RELATED"/>
    <property type="match status" value="1"/>
</dbReference>
<dbReference type="PROSITE" id="PS51029">
    <property type="entry name" value="MADF"/>
    <property type="match status" value="1"/>
</dbReference>
<feature type="compositionally biased region" description="Basic and acidic residues" evidence="1">
    <location>
        <begin position="319"/>
        <end position="329"/>
    </location>
</feature>
<feature type="region of interest" description="Disordered" evidence="1">
    <location>
        <begin position="318"/>
        <end position="372"/>
    </location>
</feature>
<dbReference type="PANTHER" id="PTHR21505">
    <property type="entry name" value="MADF DOMAIN-CONTAINING PROTEIN-RELATED"/>
    <property type="match status" value="1"/>
</dbReference>
<feature type="compositionally biased region" description="Low complexity" evidence="1">
    <location>
        <begin position="160"/>
        <end position="171"/>
    </location>
</feature>
<reference evidence="4" key="3">
    <citation type="submission" date="2025-08" db="UniProtKB">
        <authorList>
            <consortium name="RefSeq"/>
        </authorList>
    </citation>
    <scope>IDENTIFICATION</scope>
    <source>
        <tissue evidence="4">Whole organism</tissue>
    </source>
</reference>
<organism evidence="3 4">
    <name type="scientific">Drosophila arizonae</name>
    <name type="common">Fruit fly</name>
    <dbReference type="NCBI Taxonomy" id="7263"/>
    <lineage>
        <taxon>Eukaryota</taxon>
        <taxon>Metazoa</taxon>
        <taxon>Ecdysozoa</taxon>
        <taxon>Arthropoda</taxon>
        <taxon>Hexapoda</taxon>
        <taxon>Insecta</taxon>
        <taxon>Pterygota</taxon>
        <taxon>Neoptera</taxon>
        <taxon>Endopterygota</taxon>
        <taxon>Diptera</taxon>
        <taxon>Brachycera</taxon>
        <taxon>Muscomorpha</taxon>
        <taxon>Ephydroidea</taxon>
        <taxon>Drosophilidae</taxon>
        <taxon>Drosophila</taxon>
    </lineage>
</organism>
<feature type="region of interest" description="Disordered" evidence="1">
    <location>
        <begin position="386"/>
        <end position="431"/>
    </location>
</feature>
<protein>
    <submittedName>
        <fullName evidence="4">Uncharacterized protein LOC108619624</fullName>
    </submittedName>
</protein>
<reference evidence="3" key="1">
    <citation type="journal article" date="1997" name="Nucleic Acids Res.">
        <title>tRNAscan-SE: a program for improved detection of transfer RNA genes in genomic sequence.</title>
        <authorList>
            <person name="Lowe T.M."/>
            <person name="Eddy S.R."/>
        </authorList>
    </citation>
    <scope>NUCLEOTIDE SEQUENCE [LARGE SCALE GENOMIC DNA]</scope>
</reference>
<evidence type="ECO:0000313" key="4">
    <source>
        <dbReference type="RefSeq" id="XP_017871794.1"/>
    </source>
</evidence>
<gene>
    <name evidence="4" type="primary">LOC108619624</name>
</gene>
<feature type="region of interest" description="Disordered" evidence="1">
    <location>
        <begin position="160"/>
        <end position="197"/>
    </location>
</feature>
<reference evidence="3" key="2">
    <citation type="journal article" date="2016" name="G3 (Bethesda)">
        <title>Genome Evolution in Three Species of Cactophilic Drosophila.</title>
        <authorList>
            <person name="Sanchez-Flores A."/>
            <person name="Penazola F."/>
            <person name="Carpinteyro-Ponce J."/>
            <person name="Nazario-Yepiz N."/>
            <person name="Abreu-Goodger C."/>
            <person name="Machado C.A."/>
            <person name="Markow T.A."/>
        </authorList>
    </citation>
    <scope>NUCLEOTIDE SEQUENCE [LARGE SCALE GENOMIC DNA]</scope>
</reference>
<dbReference type="Pfam" id="PF10545">
    <property type="entry name" value="MADF_DNA_bdg"/>
    <property type="match status" value="1"/>
</dbReference>
<dbReference type="Proteomes" id="UP000694904">
    <property type="component" value="Chromosome X"/>
</dbReference>
<dbReference type="RefSeq" id="XP_017871794.1">
    <property type="nucleotide sequence ID" value="XM_018016305.1"/>
</dbReference>
<feature type="region of interest" description="Disordered" evidence="1">
    <location>
        <begin position="1"/>
        <end position="22"/>
    </location>
</feature>
<keyword evidence="3" id="KW-1185">Reference proteome</keyword>
<accession>A0ABM1PX58</accession>
<feature type="compositionally biased region" description="Basic and acidic residues" evidence="1">
    <location>
        <begin position="1"/>
        <end position="14"/>
    </location>
</feature>
<name>A0ABM1PX58_DROAR</name>
<evidence type="ECO:0000259" key="2">
    <source>
        <dbReference type="PROSITE" id="PS51029"/>
    </source>
</evidence>
<sequence length="431" mass="48878">MEARRLERQRRDSAKSTAVDKLPSTQDEEFHLRLIDLYGKYPCLWKTTISDYENAALKRQAWQEISNQLGPHLSPSFVRSRISSMRYRLNVYKLQMIEYKMSPASGKQPEKLYYIDRFSFLDEPSGSQPPNEKAQSECDLGQDKKKLKSQKSSIANLFKQRIQQQQQQPAQLPSVLQRLSQSDRPSGGVKEQPESTLDDYSDFSIASVVRHRAPHQSILAKNRIRAGPDVRLSDLRKQVVGDQLAAAAAKPGPSGPPPNPDIDNMLQKRMRRLGMAELGKESPADSLDSFADYRSSLINIPSVVKKRMRQQLQIGISRAWDDDKSHSNRPDSQLSLPQPSAPLRAMPGDSVSKTKVSKHLRQPKPVIGSEEQLSDEEDFYRLHWSLRQQQRSRRSGGKSPNRDLPQPVPPLLLGRCTTSSSNMESVHEHQL</sequence>
<dbReference type="SMART" id="SM00595">
    <property type="entry name" value="MADF"/>
    <property type="match status" value="1"/>
</dbReference>
<feature type="domain" description="MADF" evidence="2">
    <location>
        <begin position="33"/>
        <end position="126"/>
    </location>
</feature>
<evidence type="ECO:0000256" key="1">
    <source>
        <dbReference type="SAM" id="MobiDB-lite"/>
    </source>
</evidence>
<proteinExistence type="predicted"/>
<feature type="region of interest" description="Disordered" evidence="1">
    <location>
        <begin position="124"/>
        <end position="146"/>
    </location>
</feature>